<evidence type="ECO:0000256" key="7">
    <source>
        <dbReference type="ARBA" id="ARBA00077764"/>
    </source>
</evidence>
<reference evidence="11" key="1">
    <citation type="submission" date="2023-03" db="EMBL/GenBank/DDBJ databases">
        <title>Electrophorus voltai genome.</title>
        <authorList>
            <person name="Bian C."/>
        </authorList>
    </citation>
    <scope>NUCLEOTIDE SEQUENCE</scope>
    <source>
        <strain evidence="11">CB-2022</strain>
        <tissue evidence="11">Muscle</tissue>
    </source>
</reference>
<keyword evidence="9" id="KW-0479">Metal-binding</keyword>
<dbReference type="PROSITE" id="PS51417">
    <property type="entry name" value="ARF"/>
    <property type="match status" value="1"/>
</dbReference>
<dbReference type="PRINTS" id="PR00328">
    <property type="entry name" value="SAR1GTPBP"/>
</dbReference>
<feature type="binding site" evidence="8">
    <location>
        <begin position="129"/>
        <end position="132"/>
    </location>
    <ligand>
        <name>GTP</name>
        <dbReference type="ChEBI" id="CHEBI:37565"/>
    </ligand>
</feature>
<dbReference type="InterPro" id="IPR005225">
    <property type="entry name" value="Small_GTP-bd"/>
</dbReference>
<sequence length="183" mass="20256">MVSNLAYNSDEKPKQFCKAPHVVLIGLDSAGKSTLLYRLQRGVVMGTSPTIGFNVVQLPLGKKMALTIWDVGGQESMRPHWKHYLKDCEAVVFVLDASDHARVDEARKALKKVLSNRNTRDVPLLVLANKSDLPNSLTIGDVSKQLDLDSYTDRVWEIQPCSALNGLGVQQAFLSVARLIQKN</sequence>
<dbReference type="GO" id="GO:0005525">
    <property type="term" value="F:GTP binding"/>
    <property type="evidence" value="ECO:0007669"/>
    <property type="project" value="UniProtKB-KW"/>
</dbReference>
<dbReference type="SMART" id="SM00173">
    <property type="entry name" value="RAS"/>
    <property type="match status" value="1"/>
</dbReference>
<evidence type="ECO:0000313" key="12">
    <source>
        <dbReference type="Proteomes" id="UP001239994"/>
    </source>
</evidence>
<feature type="binding site" evidence="9">
    <location>
        <position position="33"/>
    </location>
    <ligand>
        <name>Mg(2+)</name>
        <dbReference type="ChEBI" id="CHEBI:18420"/>
    </ligand>
</feature>
<dbReference type="SMART" id="SM00178">
    <property type="entry name" value="SAR"/>
    <property type="match status" value="1"/>
</dbReference>
<feature type="binding site" evidence="9">
    <location>
        <position position="50"/>
    </location>
    <ligand>
        <name>Mg(2+)</name>
        <dbReference type="ChEBI" id="CHEBI:18420"/>
    </ligand>
</feature>
<comment type="function">
    <text evidence="4">GTPase that recruits MYO1E to MHC class II-containing vesicles via the effector protein ARL14EP and hence controls the movement of these vesicles along the actin cytoskeleton in dendritic cells.</text>
</comment>
<evidence type="ECO:0000313" key="11">
    <source>
        <dbReference type="EMBL" id="KAK1802589.1"/>
    </source>
</evidence>
<dbReference type="Proteomes" id="UP001239994">
    <property type="component" value="Unassembled WGS sequence"/>
</dbReference>
<keyword evidence="9" id="KW-0460">Magnesium</keyword>
<keyword evidence="2 8" id="KW-0547">Nucleotide-binding</keyword>
<dbReference type="InterPro" id="IPR027417">
    <property type="entry name" value="P-loop_NTPase"/>
</dbReference>
<dbReference type="Gene3D" id="3.40.50.300">
    <property type="entry name" value="P-loop containing nucleotide triphosphate hydrolases"/>
    <property type="match status" value="1"/>
</dbReference>
<evidence type="ECO:0000256" key="3">
    <source>
        <dbReference type="ARBA" id="ARBA00023134"/>
    </source>
</evidence>
<dbReference type="InterPro" id="IPR006689">
    <property type="entry name" value="Small_GTPase_ARF/SAR"/>
</dbReference>
<evidence type="ECO:0000256" key="1">
    <source>
        <dbReference type="ARBA" id="ARBA00010290"/>
    </source>
</evidence>
<dbReference type="SMART" id="SM00175">
    <property type="entry name" value="RAB"/>
    <property type="match status" value="1"/>
</dbReference>
<evidence type="ECO:0000256" key="8">
    <source>
        <dbReference type="PIRSR" id="PIRSR606689-1"/>
    </source>
</evidence>
<comment type="similarity">
    <text evidence="1 10">Belongs to the small GTPase superfamily. Arf family.</text>
</comment>
<feature type="binding site" evidence="8">
    <location>
        <position position="73"/>
    </location>
    <ligand>
        <name>GTP</name>
        <dbReference type="ChEBI" id="CHEBI:37565"/>
    </ligand>
</feature>
<dbReference type="SMART" id="SM00177">
    <property type="entry name" value="ARF"/>
    <property type="match status" value="1"/>
</dbReference>
<feature type="binding site" evidence="8">
    <location>
        <begin position="26"/>
        <end position="33"/>
    </location>
    <ligand>
        <name>GTP</name>
        <dbReference type="ChEBI" id="CHEBI:37565"/>
    </ligand>
</feature>
<keyword evidence="3 8" id="KW-0342">GTP-binding</keyword>
<comment type="caution">
    <text evidence="11">The sequence shown here is derived from an EMBL/GenBank/DDBJ whole genome shotgun (WGS) entry which is preliminary data.</text>
</comment>
<keyword evidence="12" id="KW-1185">Reference proteome</keyword>
<dbReference type="SUPFAM" id="SSF52540">
    <property type="entry name" value="P-loop containing nucleoside triphosphate hydrolases"/>
    <property type="match status" value="1"/>
</dbReference>
<evidence type="ECO:0000256" key="5">
    <source>
        <dbReference type="ARBA" id="ARBA00061881"/>
    </source>
</evidence>
<dbReference type="NCBIfam" id="TIGR00231">
    <property type="entry name" value="small_GTP"/>
    <property type="match status" value="1"/>
</dbReference>
<evidence type="ECO:0000256" key="4">
    <source>
        <dbReference type="ARBA" id="ARBA00054077"/>
    </source>
</evidence>
<evidence type="ECO:0000256" key="10">
    <source>
        <dbReference type="RuleBase" id="RU003925"/>
    </source>
</evidence>
<name>A0AAD8ZNH1_9TELE</name>
<dbReference type="GO" id="GO:0030010">
    <property type="term" value="P:establishment of cell polarity"/>
    <property type="evidence" value="ECO:0007669"/>
    <property type="project" value="UniProtKB-ARBA"/>
</dbReference>
<dbReference type="Pfam" id="PF00025">
    <property type="entry name" value="Arf"/>
    <property type="match status" value="1"/>
</dbReference>
<evidence type="ECO:0000256" key="6">
    <source>
        <dbReference type="ARBA" id="ARBA00072405"/>
    </source>
</evidence>
<gene>
    <name evidence="11" type="ORF">P4O66_004239</name>
</gene>
<dbReference type="PROSITE" id="PS51419">
    <property type="entry name" value="RAB"/>
    <property type="match status" value="1"/>
</dbReference>
<organism evidence="11 12">
    <name type="scientific">Electrophorus voltai</name>
    <dbReference type="NCBI Taxonomy" id="2609070"/>
    <lineage>
        <taxon>Eukaryota</taxon>
        <taxon>Metazoa</taxon>
        <taxon>Chordata</taxon>
        <taxon>Craniata</taxon>
        <taxon>Vertebrata</taxon>
        <taxon>Euteleostomi</taxon>
        <taxon>Actinopterygii</taxon>
        <taxon>Neopterygii</taxon>
        <taxon>Teleostei</taxon>
        <taxon>Ostariophysi</taxon>
        <taxon>Gymnotiformes</taxon>
        <taxon>Gymnotoidei</taxon>
        <taxon>Gymnotidae</taxon>
        <taxon>Electrophorus</taxon>
    </lineage>
</organism>
<evidence type="ECO:0000256" key="9">
    <source>
        <dbReference type="PIRSR" id="PIRSR606689-2"/>
    </source>
</evidence>
<dbReference type="InterPro" id="IPR024156">
    <property type="entry name" value="Small_GTPase_ARF"/>
</dbReference>
<comment type="subunit">
    <text evidence="5">Interacts with ARL14EP.</text>
</comment>
<dbReference type="AlphaFoldDB" id="A0AAD8ZNH1"/>
<protein>
    <recommendedName>
        <fullName evidence="6">ADP-ribosylation factor-like protein 14</fullName>
    </recommendedName>
    <alternativeName>
        <fullName evidence="7">ADP-ribosylation factor 7</fullName>
    </alternativeName>
</protein>
<accession>A0AAD8ZNH1</accession>
<dbReference type="PANTHER" id="PTHR11711">
    <property type="entry name" value="ADP RIBOSYLATION FACTOR-RELATED"/>
    <property type="match status" value="1"/>
</dbReference>
<dbReference type="GO" id="GO:0003924">
    <property type="term" value="F:GTPase activity"/>
    <property type="evidence" value="ECO:0007669"/>
    <property type="project" value="InterPro"/>
</dbReference>
<dbReference type="GO" id="GO:0046872">
    <property type="term" value="F:metal ion binding"/>
    <property type="evidence" value="ECO:0007669"/>
    <property type="project" value="UniProtKB-KW"/>
</dbReference>
<evidence type="ECO:0000256" key="2">
    <source>
        <dbReference type="ARBA" id="ARBA00022741"/>
    </source>
</evidence>
<dbReference type="FunFam" id="3.40.50.300:FF:000412">
    <property type="entry name" value="ADP-ribosylation factor 1"/>
    <property type="match status" value="1"/>
</dbReference>
<dbReference type="EMBL" id="JAROKS010000006">
    <property type="protein sequence ID" value="KAK1802589.1"/>
    <property type="molecule type" value="Genomic_DNA"/>
</dbReference>
<proteinExistence type="inferred from homology"/>